<dbReference type="GO" id="GO:0006777">
    <property type="term" value="P:Mo-molybdopterin cofactor biosynthetic process"/>
    <property type="evidence" value="ECO:0007669"/>
    <property type="project" value="InterPro"/>
</dbReference>
<reference evidence="2 3" key="1">
    <citation type="submission" date="2017-03" db="EMBL/GenBank/DDBJ databases">
        <authorList>
            <person name="Afonso C.L."/>
            <person name="Miller P.J."/>
            <person name="Scott M.A."/>
            <person name="Spackman E."/>
            <person name="Goraichik I."/>
            <person name="Dimitrov K.M."/>
            <person name="Suarez D.L."/>
            <person name="Swayne D.E."/>
        </authorList>
    </citation>
    <scope>NUCLEOTIDE SEQUENCE [LARGE SCALE GENOMIC DNA]</scope>
    <source>
        <strain evidence="2 3">CECT 8625</strain>
    </source>
</reference>
<gene>
    <name evidence="2" type="primary">mobB</name>
    <name evidence="2" type="ORF">ROJ8625_02695</name>
</gene>
<feature type="domain" description="Molybdopterin-guanine dinucleotide biosynthesis protein B (MobB)" evidence="1">
    <location>
        <begin position="5"/>
        <end position="135"/>
    </location>
</feature>
<dbReference type="InterPro" id="IPR052539">
    <property type="entry name" value="MGD_biosynthesis_adapter"/>
</dbReference>
<dbReference type="EMBL" id="FWFK01000004">
    <property type="protein sequence ID" value="SLN52973.1"/>
    <property type="molecule type" value="Genomic_DNA"/>
</dbReference>
<keyword evidence="3" id="KW-1185">Reference proteome</keyword>
<dbReference type="NCBIfam" id="TIGR00176">
    <property type="entry name" value="mobB"/>
    <property type="match status" value="1"/>
</dbReference>
<dbReference type="InterPro" id="IPR027417">
    <property type="entry name" value="P-loop_NTPase"/>
</dbReference>
<dbReference type="OrthoDB" id="9804758at2"/>
<dbReference type="SUPFAM" id="SSF52540">
    <property type="entry name" value="P-loop containing nucleoside triphosphate hydrolases"/>
    <property type="match status" value="1"/>
</dbReference>
<dbReference type="RefSeq" id="WP_085792357.1">
    <property type="nucleotide sequence ID" value="NZ_FWFK01000004.1"/>
</dbReference>
<dbReference type="GO" id="GO:0005525">
    <property type="term" value="F:GTP binding"/>
    <property type="evidence" value="ECO:0007669"/>
    <property type="project" value="InterPro"/>
</dbReference>
<dbReference type="AlphaFoldDB" id="A0A1X6ZJZ1"/>
<evidence type="ECO:0000313" key="2">
    <source>
        <dbReference type="EMBL" id="SLN52973.1"/>
    </source>
</evidence>
<dbReference type="PANTHER" id="PTHR40072">
    <property type="entry name" value="MOLYBDOPTERIN-GUANINE DINUCLEOTIDE BIOSYNTHESIS ADAPTER PROTEIN-RELATED"/>
    <property type="match status" value="1"/>
</dbReference>
<dbReference type="Proteomes" id="UP000193570">
    <property type="component" value="Unassembled WGS sequence"/>
</dbReference>
<name>A0A1X6ZJZ1_9RHOB</name>
<dbReference type="Gene3D" id="3.40.50.300">
    <property type="entry name" value="P-loop containing nucleotide triphosphate hydrolases"/>
    <property type="match status" value="1"/>
</dbReference>
<dbReference type="Pfam" id="PF03205">
    <property type="entry name" value="MobB"/>
    <property type="match status" value="1"/>
</dbReference>
<dbReference type="PANTHER" id="PTHR40072:SF1">
    <property type="entry name" value="MOLYBDOPTERIN-GUANINE DINUCLEOTIDE BIOSYNTHESIS ADAPTER PROTEIN"/>
    <property type="match status" value="1"/>
</dbReference>
<evidence type="ECO:0000313" key="3">
    <source>
        <dbReference type="Proteomes" id="UP000193570"/>
    </source>
</evidence>
<evidence type="ECO:0000259" key="1">
    <source>
        <dbReference type="Pfam" id="PF03205"/>
    </source>
</evidence>
<dbReference type="CDD" id="cd03116">
    <property type="entry name" value="MobB"/>
    <property type="match status" value="1"/>
</dbReference>
<accession>A0A1X6ZJZ1</accession>
<sequence>MRLYGVTGWKNSGKTGLMERLVAEITARGHSVSTVKHAHHSFDVDQKGRDSYRHRDAGARQVLLASRNRTALMTELRGAPEPTLDDLLAQLAPVDLVLVEGYKRDRHPKIEAHRAETGQPLIAPEDATIRAVASDSAATLSLDRPLFDLDDTAALADFVLREVGL</sequence>
<proteinExistence type="predicted"/>
<protein>
    <submittedName>
        <fullName evidence="2">Molybdopterin-guanine dinucleotide biosynthesis adapter protein</fullName>
    </submittedName>
</protein>
<dbReference type="InterPro" id="IPR004435">
    <property type="entry name" value="MobB_dom"/>
</dbReference>
<organism evidence="2 3">
    <name type="scientific">Roseivivax jejudonensis</name>
    <dbReference type="NCBI Taxonomy" id="1529041"/>
    <lineage>
        <taxon>Bacteria</taxon>
        <taxon>Pseudomonadati</taxon>
        <taxon>Pseudomonadota</taxon>
        <taxon>Alphaproteobacteria</taxon>
        <taxon>Rhodobacterales</taxon>
        <taxon>Roseobacteraceae</taxon>
        <taxon>Roseivivax</taxon>
    </lineage>
</organism>